<accession>A0A1Q9A6D9</accession>
<evidence type="ECO:0000313" key="8">
    <source>
        <dbReference type="Proteomes" id="UP000185598"/>
    </source>
</evidence>
<evidence type="ECO:0000256" key="1">
    <source>
        <dbReference type="ARBA" id="ARBA00022475"/>
    </source>
</evidence>
<dbReference type="STRING" id="887144.BJF91_12475"/>
<keyword evidence="4 5" id="KW-0472">Membrane</keyword>
<keyword evidence="2 5" id="KW-0812">Transmembrane</keyword>
<comment type="caution">
    <text evidence="7">The sequence shown here is derived from an EMBL/GenBank/DDBJ whole genome shotgun (WGS) entry which is preliminary data.</text>
</comment>
<name>A0A1Q9A6D9_9HYPH</name>
<proteinExistence type="predicted"/>
<dbReference type="RefSeq" id="WP_075614033.1">
    <property type="nucleotide sequence ID" value="NZ_JACIED010000003.1"/>
</dbReference>
<evidence type="ECO:0000313" key="9">
    <source>
        <dbReference type="Proteomes" id="UP000544107"/>
    </source>
</evidence>
<dbReference type="OrthoDB" id="7021192at2"/>
<keyword evidence="3 5" id="KW-1133">Transmembrane helix</keyword>
<dbReference type="Pfam" id="PF07869">
    <property type="entry name" value="DUF1656"/>
    <property type="match status" value="1"/>
</dbReference>
<protein>
    <recommendedName>
        <fullName evidence="10">DUF1656 domain-containing protein</fullName>
    </recommendedName>
</protein>
<dbReference type="AlphaFoldDB" id="A0A1Q9A6D9"/>
<evidence type="ECO:0008006" key="10">
    <source>
        <dbReference type="Google" id="ProtNLM"/>
    </source>
</evidence>
<dbReference type="EMBL" id="JACIED010000003">
    <property type="protein sequence ID" value="MBB4008732.1"/>
    <property type="molecule type" value="Genomic_DNA"/>
</dbReference>
<keyword evidence="8" id="KW-1185">Reference proteome</keyword>
<dbReference type="Proteomes" id="UP000185598">
    <property type="component" value="Unassembled WGS sequence"/>
</dbReference>
<evidence type="ECO:0000313" key="6">
    <source>
        <dbReference type="EMBL" id="MBB4008732.1"/>
    </source>
</evidence>
<reference evidence="7 8" key="1">
    <citation type="submission" date="2016-09" db="EMBL/GenBank/DDBJ databases">
        <title>Rhizobium oryziradicis sp. nov., isolated from the root of rice.</title>
        <authorList>
            <person name="Zhao J."/>
            <person name="Zhang X."/>
        </authorList>
    </citation>
    <scope>NUCLEOTIDE SEQUENCE [LARGE SCALE GENOMIC DNA]</scope>
    <source>
        <strain evidence="7 8">14971</strain>
    </source>
</reference>
<evidence type="ECO:0000256" key="4">
    <source>
        <dbReference type="ARBA" id="ARBA00023136"/>
    </source>
</evidence>
<evidence type="ECO:0000313" key="7">
    <source>
        <dbReference type="EMBL" id="OLP50143.1"/>
    </source>
</evidence>
<sequence length="69" mass="7884">MPTEFDIYGVYVPRLFVIMLVALLISMAIRKVLAALGAYAFIWHRGMFDIALFILLIAGLSFLTRWYVA</sequence>
<evidence type="ECO:0000256" key="5">
    <source>
        <dbReference type="SAM" id="Phobius"/>
    </source>
</evidence>
<evidence type="ECO:0000256" key="2">
    <source>
        <dbReference type="ARBA" id="ARBA00022692"/>
    </source>
</evidence>
<dbReference type="EMBL" id="MKIN01000021">
    <property type="protein sequence ID" value="OLP50143.1"/>
    <property type="molecule type" value="Genomic_DNA"/>
</dbReference>
<dbReference type="InterPro" id="IPR012451">
    <property type="entry name" value="DUF1656"/>
</dbReference>
<organism evidence="7 8">
    <name type="scientific">Allorhizobium taibaishanense</name>
    <dbReference type="NCBI Taxonomy" id="887144"/>
    <lineage>
        <taxon>Bacteria</taxon>
        <taxon>Pseudomonadati</taxon>
        <taxon>Pseudomonadota</taxon>
        <taxon>Alphaproteobacteria</taxon>
        <taxon>Hyphomicrobiales</taxon>
        <taxon>Rhizobiaceae</taxon>
        <taxon>Rhizobium/Agrobacterium group</taxon>
        <taxon>Allorhizobium</taxon>
    </lineage>
</organism>
<reference evidence="6 9" key="2">
    <citation type="submission" date="2020-08" db="EMBL/GenBank/DDBJ databases">
        <title>Genomic Encyclopedia of Type Strains, Phase IV (KMG-IV): sequencing the most valuable type-strain genomes for metagenomic binning, comparative biology and taxonomic classification.</title>
        <authorList>
            <person name="Goeker M."/>
        </authorList>
    </citation>
    <scope>NUCLEOTIDE SEQUENCE [LARGE SCALE GENOMIC DNA]</scope>
    <source>
        <strain evidence="6 9">DSM 100021</strain>
    </source>
</reference>
<gene>
    <name evidence="7" type="ORF">BJF91_12475</name>
    <name evidence="6" type="ORF">GGQ71_003012</name>
</gene>
<feature type="transmembrane region" description="Helical" evidence="5">
    <location>
        <begin position="15"/>
        <end position="43"/>
    </location>
</feature>
<dbReference type="Proteomes" id="UP000544107">
    <property type="component" value="Unassembled WGS sequence"/>
</dbReference>
<feature type="transmembrane region" description="Helical" evidence="5">
    <location>
        <begin position="50"/>
        <end position="68"/>
    </location>
</feature>
<keyword evidence="1" id="KW-1003">Cell membrane</keyword>
<evidence type="ECO:0000256" key="3">
    <source>
        <dbReference type="ARBA" id="ARBA00022989"/>
    </source>
</evidence>